<dbReference type="RefSeq" id="WP_268944135.1">
    <property type="nucleotide sequence ID" value="NZ_JAPTYD010000063.1"/>
</dbReference>
<protein>
    <submittedName>
        <fullName evidence="1">Uncharacterized protein</fullName>
    </submittedName>
</protein>
<dbReference type="EMBL" id="JAPTYD010000063">
    <property type="protein sequence ID" value="MCZ0964038.1"/>
    <property type="molecule type" value="Genomic_DNA"/>
</dbReference>
<dbReference type="Proteomes" id="UP001149822">
    <property type="component" value="Unassembled WGS sequence"/>
</dbReference>
<accession>A0ABT4JA86</accession>
<reference evidence="1" key="1">
    <citation type="submission" date="2022-12" db="EMBL/GenBank/DDBJ databases">
        <title>Paracoccus sp. EF6 isolated from a lake water.</title>
        <authorList>
            <person name="Liu H."/>
        </authorList>
    </citation>
    <scope>NUCLEOTIDE SEQUENCE</scope>
    <source>
        <strain evidence="1">EF6</strain>
    </source>
</reference>
<evidence type="ECO:0000313" key="2">
    <source>
        <dbReference type="Proteomes" id="UP001149822"/>
    </source>
</evidence>
<name>A0ABT4JA86_9RHOB</name>
<gene>
    <name evidence="1" type="ORF">OU682_20825</name>
</gene>
<keyword evidence="2" id="KW-1185">Reference proteome</keyword>
<proteinExistence type="predicted"/>
<evidence type="ECO:0000313" key="1">
    <source>
        <dbReference type="EMBL" id="MCZ0964038.1"/>
    </source>
</evidence>
<sequence length="125" mass="14050">MTADQRVEICATPPDEHGVSGTYSYNFATGLAISELYFETQDNRFSTKYYRADHEGVNTMGLGLVRGDHVYSVHLTGMDGRYVSAAQLHVYDSIADFDSERGEAEALRLYCEPGSVRVNWDFIRP</sequence>
<comment type="caution">
    <text evidence="1">The sequence shown here is derived from an EMBL/GenBank/DDBJ whole genome shotgun (WGS) entry which is preliminary data.</text>
</comment>
<organism evidence="1 2">
    <name type="scientific">Paracoccus benzoatiresistens</name>
    <dbReference type="NCBI Taxonomy" id="2997341"/>
    <lineage>
        <taxon>Bacteria</taxon>
        <taxon>Pseudomonadati</taxon>
        <taxon>Pseudomonadota</taxon>
        <taxon>Alphaproteobacteria</taxon>
        <taxon>Rhodobacterales</taxon>
        <taxon>Paracoccaceae</taxon>
        <taxon>Paracoccus</taxon>
    </lineage>
</organism>